<keyword evidence="1" id="KW-0677">Repeat</keyword>
<keyword evidence="2 3" id="KW-0802">TPR repeat</keyword>
<feature type="region of interest" description="Disordered" evidence="4">
    <location>
        <begin position="39"/>
        <end position="67"/>
    </location>
</feature>
<reference evidence="8" key="3">
    <citation type="submission" date="2025-08" db="UniProtKB">
        <authorList>
            <consortium name="RefSeq"/>
        </authorList>
    </citation>
    <scope>IDENTIFICATION</scope>
</reference>
<feature type="domain" description="Cytochrome c-type biogenesis protein H TPR" evidence="6">
    <location>
        <begin position="118"/>
        <end position="229"/>
    </location>
</feature>
<reference evidence="8" key="1">
    <citation type="journal article" date="1999" name="Bioessays">
        <title>The tetratricopeptide repeat: a structural motif mediating protein-protein interactions.</title>
        <authorList>
            <person name="Blatch G.L."/>
            <person name="Lassle M."/>
        </authorList>
    </citation>
    <scope>NUCLEOTIDE SEQUENCE</scope>
</reference>
<keyword evidence="5" id="KW-0472">Membrane</keyword>
<dbReference type="InterPro" id="IPR051263">
    <property type="entry name" value="C-type_cytochrome_biogenesis"/>
</dbReference>
<keyword evidence="5" id="KW-0812">Transmembrane</keyword>
<dbReference type="Proteomes" id="UP000675920">
    <property type="component" value="Unplaced"/>
</dbReference>
<evidence type="ECO:0000313" key="7">
    <source>
        <dbReference type="Proteomes" id="UP000675920"/>
    </source>
</evidence>
<evidence type="ECO:0000256" key="4">
    <source>
        <dbReference type="SAM" id="MobiDB-lite"/>
    </source>
</evidence>
<protein>
    <submittedName>
        <fullName evidence="8">Tetratricopeptide repeat protein</fullName>
    </submittedName>
</protein>
<keyword evidence="7" id="KW-1185">Reference proteome</keyword>
<dbReference type="PANTHER" id="PTHR47870:SF4">
    <property type="entry name" value="CYTOCHROME C-TYPE BIOGENESIS PROTEIN CYCH"/>
    <property type="match status" value="1"/>
</dbReference>
<sequence length="249" mass="25884">MTTFFALAAALSVAALLAVLWPLVGPLPRRVAAAGGAGKAADGVATPDAPEAASAVGHATPTTNAPVTPAHRRLAGALVLLLPLLAAGLYAVTGAPSVLRAIAADDDSLDRLEAATRAEPASVEAWRRLARGHEHRGDFERAVTAWKRAVDLAPNDADLLLDYAVTLGMARGAKLDGEPEALIERAIELAPDHVQALALSGSVRFERGDYAGAIAQWERVLAQVPADAEVAQSIRAGIDKARALEQARR</sequence>
<dbReference type="RefSeq" id="WP_051378645.1">
    <property type="nucleotide sequence ID" value="NZ_AXWS01000013.1"/>
</dbReference>
<dbReference type="InterPro" id="IPR011990">
    <property type="entry name" value="TPR-like_helical_dom_sf"/>
</dbReference>
<dbReference type="SUPFAM" id="SSF48452">
    <property type="entry name" value="TPR-like"/>
    <property type="match status" value="1"/>
</dbReference>
<evidence type="ECO:0000256" key="3">
    <source>
        <dbReference type="PROSITE-ProRule" id="PRU00339"/>
    </source>
</evidence>
<dbReference type="Pfam" id="PF23914">
    <property type="entry name" value="TPR_CcmH_CycH"/>
    <property type="match status" value="1"/>
</dbReference>
<evidence type="ECO:0000259" key="6">
    <source>
        <dbReference type="Pfam" id="PF23914"/>
    </source>
</evidence>
<evidence type="ECO:0000256" key="1">
    <source>
        <dbReference type="ARBA" id="ARBA00022737"/>
    </source>
</evidence>
<dbReference type="AlphaFoldDB" id="A0A8B6X9W7"/>
<name>A0A8B6X9W7_9BURK</name>
<proteinExistence type="predicted"/>
<dbReference type="PROSITE" id="PS50005">
    <property type="entry name" value="TPR"/>
    <property type="match status" value="1"/>
</dbReference>
<accession>A0A8B6X9W7</accession>
<evidence type="ECO:0000256" key="5">
    <source>
        <dbReference type="SAM" id="Phobius"/>
    </source>
</evidence>
<keyword evidence="5" id="KW-1133">Transmembrane helix</keyword>
<dbReference type="Gene3D" id="1.25.40.10">
    <property type="entry name" value="Tetratricopeptide repeat domain"/>
    <property type="match status" value="2"/>
</dbReference>
<dbReference type="PANTHER" id="PTHR47870">
    <property type="entry name" value="CYTOCHROME C-TYPE BIOGENESIS PROTEIN CCMH"/>
    <property type="match status" value="1"/>
</dbReference>
<organism evidence="7 8">
    <name type="scientific">Derxia gummosa DSM 723</name>
    <dbReference type="NCBI Taxonomy" id="1121388"/>
    <lineage>
        <taxon>Bacteria</taxon>
        <taxon>Pseudomonadati</taxon>
        <taxon>Pseudomonadota</taxon>
        <taxon>Betaproteobacteria</taxon>
        <taxon>Burkholderiales</taxon>
        <taxon>Alcaligenaceae</taxon>
        <taxon>Derxia</taxon>
    </lineage>
</organism>
<evidence type="ECO:0000313" key="8">
    <source>
        <dbReference type="RefSeq" id="WP_051378645.1"/>
    </source>
</evidence>
<dbReference type="SMART" id="SM00028">
    <property type="entry name" value="TPR"/>
    <property type="match status" value="2"/>
</dbReference>
<feature type="transmembrane region" description="Helical" evidence="5">
    <location>
        <begin position="74"/>
        <end position="92"/>
    </location>
</feature>
<dbReference type="InterPro" id="IPR019734">
    <property type="entry name" value="TPR_rpt"/>
</dbReference>
<dbReference type="OrthoDB" id="9776053at2"/>
<dbReference type="InterPro" id="IPR056413">
    <property type="entry name" value="TPR_CcmH_CycH"/>
</dbReference>
<feature type="repeat" description="TPR" evidence="3">
    <location>
        <begin position="123"/>
        <end position="156"/>
    </location>
</feature>
<evidence type="ECO:0000256" key="2">
    <source>
        <dbReference type="ARBA" id="ARBA00022803"/>
    </source>
</evidence>
<dbReference type="GO" id="GO:0005886">
    <property type="term" value="C:plasma membrane"/>
    <property type="evidence" value="ECO:0007669"/>
    <property type="project" value="TreeGrafter"/>
</dbReference>
<reference evidence="8" key="2">
    <citation type="journal article" date="2019" name="Curr. Opin. Struct. Biol.">
        <title>The tetratricopeptide-repeat motif is a versatile platform that enables diverse modes of molecular recognition.</title>
        <authorList>
            <person name="Perez-Riba A."/>
            <person name="Itzhaki L.S."/>
        </authorList>
    </citation>
    <scope>NUCLEOTIDE SEQUENCE</scope>
</reference>